<sequence length="126" mass="13286">MSEQMLHILGPSRRDEIAVIVGDGPALVSLRRAIDSALLCGAGGTVVYQSDGENYLLAVALQKDMSSVHTGYANDTVSHRSLREKTPIRAVKNFWPALSKAMRLREADAGGALASGLAPQVGAAID</sequence>
<evidence type="ECO:0000313" key="2">
    <source>
        <dbReference type="Proteomes" id="UP000318431"/>
    </source>
</evidence>
<name>A0A562R0D5_9BURK</name>
<dbReference type="Proteomes" id="UP000318431">
    <property type="component" value="Unassembled WGS sequence"/>
</dbReference>
<dbReference type="RefSeq" id="WP_145651349.1">
    <property type="nucleotide sequence ID" value="NZ_VLLB01000008.1"/>
</dbReference>
<organism evidence="1 2">
    <name type="scientific">Pseudoduganella lurida</name>
    <dbReference type="NCBI Taxonomy" id="1036180"/>
    <lineage>
        <taxon>Bacteria</taxon>
        <taxon>Pseudomonadati</taxon>
        <taxon>Pseudomonadota</taxon>
        <taxon>Betaproteobacteria</taxon>
        <taxon>Burkholderiales</taxon>
        <taxon>Oxalobacteraceae</taxon>
        <taxon>Telluria group</taxon>
        <taxon>Pseudoduganella</taxon>
    </lineage>
</organism>
<reference evidence="1 2" key="1">
    <citation type="journal article" date="2015" name="Stand. Genomic Sci.">
        <title>Genomic Encyclopedia of Bacterial and Archaeal Type Strains, Phase III: the genomes of soil and plant-associated and newly described type strains.</title>
        <authorList>
            <person name="Whitman W.B."/>
            <person name="Woyke T."/>
            <person name="Klenk H.P."/>
            <person name="Zhou Y."/>
            <person name="Lilburn T.G."/>
            <person name="Beck B.J."/>
            <person name="De Vos P."/>
            <person name="Vandamme P."/>
            <person name="Eisen J.A."/>
            <person name="Garrity G."/>
            <person name="Hugenholtz P."/>
            <person name="Kyrpides N.C."/>
        </authorList>
    </citation>
    <scope>NUCLEOTIDE SEQUENCE [LARGE SCALE GENOMIC DNA]</scope>
    <source>
        <strain evidence="1 2">CGMCC 1.10822</strain>
    </source>
</reference>
<dbReference type="EMBL" id="VLLB01000008">
    <property type="protein sequence ID" value="TWI62532.1"/>
    <property type="molecule type" value="Genomic_DNA"/>
</dbReference>
<dbReference type="OrthoDB" id="8758974at2"/>
<evidence type="ECO:0000313" key="1">
    <source>
        <dbReference type="EMBL" id="TWI62532.1"/>
    </source>
</evidence>
<proteinExistence type="predicted"/>
<dbReference type="AlphaFoldDB" id="A0A562R0D5"/>
<accession>A0A562R0D5</accession>
<gene>
    <name evidence="1" type="ORF">IP91_04052</name>
</gene>
<keyword evidence="2" id="KW-1185">Reference proteome</keyword>
<protein>
    <submittedName>
        <fullName evidence="1">Uncharacterized protein</fullName>
    </submittedName>
</protein>
<comment type="caution">
    <text evidence="1">The sequence shown here is derived from an EMBL/GenBank/DDBJ whole genome shotgun (WGS) entry which is preliminary data.</text>
</comment>